<reference evidence="7 8" key="1">
    <citation type="journal article" date="2021" name="ISME Commun">
        <title>Automated analysis of genomic sequences facilitates high-throughput and comprehensive description of bacteria.</title>
        <authorList>
            <person name="Hitch T.C.A."/>
        </authorList>
    </citation>
    <scope>NUCLEOTIDE SEQUENCE [LARGE SCALE GENOMIC DNA]</scope>
    <source>
        <strain evidence="7 8">Sanger_02</strain>
    </source>
</reference>
<dbReference type="PANTHER" id="PTHR43525:SF1">
    <property type="entry name" value="PROTEIN MALY"/>
    <property type="match status" value="1"/>
</dbReference>
<evidence type="ECO:0000256" key="5">
    <source>
        <dbReference type="ARBA" id="ARBA00037974"/>
    </source>
</evidence>
<keyword evidence="3" id="KW-0663">Pyridoxal phosphate</keyword>
<keyword evidence="4" id="KW-0456">Lyase</keyword>
<organism evidence="7 8">
    <name type="scientific">Dorea ammoniilytica</name>
    <dbReference type="NCBI Taxonomy" id="2981788"/>
    <lineage>
        <taxon>Bacteria</taxon>
        <taxon>Bacillati</taxon>
        <taxon>Bacillota</taxon>
        <taxon>Clostridia</taxon>
        <taxon>Lachnospirales</taxon>
        <taxon>Lachnospiraceae</taxon>
        <taxon>Dorea</taxon>
    </lineage>
</organism>
<keyword evidence="7" id="KW-0808">Transferase</keyword>
<keyword evidence="7" id="KW-0032">Aminotransferase</keyword>
<keyword evidence="8" id="KW-1185">Reference proteome</keyword>
<evidence type="ECO:0000259" key="6">
    <source>
        <dbReference type="Pfam" id="PF00155"/>
    </source>
</evidence>
<evidence type="ECO:0000256" key="4">
    <source>
        <dbReference type="ARBA" id="ARBA00023239"/>
    </source>
</evidence>
<dbReference type="GO" id="GO:0008483">
    <property type="term" value="F:transaminase activity"/>
    <property type="evidence" value="ECO:0007669"/>
    <property type="project" value="UniProtKB-KW"/>
</dbReference>
<comment type="caution">
    <text evidence="7">The sequence shown here is derived from an EMBL/GenBank/DDBJ whole genome shotgun (WGS) entry which is preliminary data.</text>
</comment>
<evidence type="ECO:0000256" key="3">
    <source>
        <dbReference type="ARBA" id="ARBA00022898"/>
    </source>
</evidence>
<dbReference type="RefSeq" id="WP_262581394.1">
    <property type="nucleotide sequence ID" value="NZ_JAOQJV010000006.1"/>
</dbReference>
<accession>A0ABT2S5M7</accession>
<dbReference type="PANTHER" id="PTHR43525">
    <property type="entry name" value="PROTEIN MALY"/>
    <property type="match status" value="1"/>
</dbReference>
<evidence type="ECO:0000313" key="7">
    <source>
        <dbReference type="EMBL" id="MCU6699894.1"/>
    </source>
</evidence>
<dbReference type="InterPro" id="IPR015424">
    <property type="entry name" value="PyrdxlP-dep_Trfase"/>
</dbReference>
<protein>
    <recommendedName>
        <fullName evidence="2">cysteine-S-conjugate beta-lyase</fullName>
        <ecNumber evidence="2">4.4.1.13</ecNumber>
    </recommendedName>
</protein>
<evidence type="ECO:0000256" key="1">
    <source>
        <dbReference type="ARBA" id="ARBA00001933"/>
    </source>
</evidence>
<feature type="domain" description="Aminotransferase class I/classII large" evidence="6">
    <location>
        <begin position="27"/>
        <end position="383"/>
    </location>
</feature>
<dbReference type="InterPro" id="IPR051798">
    <property type="entry name" value="Class-II_PLP-Dep_Aminotrans"/>
</dbReference>
<dbReference type="SUPFAM" id="SSF53383">
    <property type="entry name" value="PLP-dependent transferases"/>
    <property type="match status" value="1"/>
</dbReference>
<dbReference type="Pfam" id="PF00155">
    <property type="entry name" value="Aminotran_1_2"/>
    <property type="match status" value="1"/>
</dbReference>
<dbReference type="InterPro" id="IPR015421">
    <property type="entry name" value="PyrdxlP-dep_Trfase_major"/>
</dbReference>
<gene>
    <name evidence="7" type="ORF">OCV65_06585</name>
</gene>
<dbReference type="CDD" id="cd00609">
    <property type="entry name" value="AAT_like"/>
    <property type="match status" value="1"/>
</dbReference>
<comment type="cofactor">
    <cofactor evidence="1">
        <name>pyridoxal 5'-phosphate</name>
        <dbReference type="ChEBI" id="CHEBI:597326"/>
    </cofactor>
</comment>
<dbReference type="EMBL" id="JAOQJV010000006">
    <property type="protein sequence ID" value="MCU6699894.1"/>
    <property type="molecule type" value="Genomic_DNA"/>
</dbReference>
<dbReference type="Gene3D" id="3.90.1150.10">
    <property type="entry name" value="Aspartate Aminotransferase, domain 1"/>
    <property type="match status" value="1"/>
</dbReference>
<dbReference type="Proteomes" id="UP001207605">
    <property type="component" value="Unassembled WGS sequence"/>
</dbReference>
<dbReference type="EC" id="4.4.1.13" evidence="2"/>
<evidence type="ECO:0000256" key="2">
    <source>
        <dbReference type="ARBA" id="ARBA00012224"/>
    </source>
</evidence>
<dbReference type="InterPro" id="IPR004839">
    <property type="entry name" value="Aminotransferase_I/II_large"/>
</dbReference>
<evidence type="ECO:0000313" key="8">
    <source>
        <dbReference type="Proteomes" id="UP001207605"/>
    </source>
</evidence>
<sequence length="388" mass="44830">MKYNFDETGDHRQDGSIRWEQPKGRDDIIGMGTADMDFTCAPCIRKVLQPICEENTYNYRFKPESYFQSVIRWFRENYQLDVKKDWMSNVPGTIGAVRLVMEKFSEKGDYVLMHTPYFTPLRSAIEASGRKFLGNAMKLQGGRYEIDFDDFEKKIKEYKPSIFLLVNPQNPTGRVFTQDELKIMVDICAANQVRIISDEVHFLITYEDYKHIPILAVSEKAREIAIQVFSFSKGFNIMSLPHGIVFIANEKMQKEWMDYLIPYSFAYASNSYAIAAVTAVTGGEADDWLEQVTVYLTANRDYFIEEVKRRKLPITPLKPEASFLFWIDCRESGIDPEKVDEVFMEQAGIQLNNGLEHGEEGRGFVRMNFAVTRATLDAALDRIEKIFL</sequence>
<comment type="similarity">
    <text evidence="5">Belongs to the class-II pyridoxal-phosphate-dependent aminotransferase family. MalY/PatB cystathionine beta-lyase subfamily.</text>
</comment>
<proteinExistence type="inferred from homology"/>
<dbReference type="Gene3D" id="3.40.640.10">
    <property type="entry name" value="Type I PLP-dependent aspartate aminotransferase-like (Major domain)"/>
    <property type="match status" value="1"/>
</dbReference>
<dbReference type="InterPro" id="IPR015422">
    <property type="entry name" value="PyrdxlP-dep_Trfase_small"/>
</dbReference>
<name>A0ABT2S5M7_9FIRM</name>